<dbReference type="RefSeq" id="WP_323706607.1">
    <property type="nucleotide sequence ID" value="NZ_CP103840.1"/>
</dbReference>
<name>A0ABZ0D602_9XANT</name>
<evidence type="ECO:0000256" key="3">
    <source>
        <dbReference type="ARBA" id="ARBA00022837"/>
    </source>
</evidence>
<feature type="domain" description="Haemolysin-type calcium binding-related" evidence="5">
    <location>
        <begin position="723"/>
        <end position="767"/>
    </location>
</feature>
<evidence type="ECO:0000256" key="1">
    <source>
        <dbReference type="ARBA" id="ARBA00004613"/>
    </source>
</evidence>
<dbReference type="EMBL" id="CP103840">
    <property type="protein sequence ID" value="WOB25660.1"/>
    <property type="molecule type" value="Genomic_DNA"/>
</dbReference>
<dbReference type="PRINTS" id="PR00313">
    <property type="entry name" value="CABNDNGRPT"/>
</dbReference>
<dbReference type="Pfam" id="PF00353">
    <property type="entry name" value="HemolysinCabind"/>
    <property type="match status" value="16"/>
</dbReference>
<dbReference type="Proteomes" id="UP001304534">
    <property type="component" value="Chromosome"/>
</dbReference>
<dbReference type="Gene3D" id="2.150.10.10">
    <property type="entry name" value="Serralysin-like metalloprotease, C-terminal"/>
    <property type="match status" value="8"/>
</dbReference>
<evidence type="ECO:0000313" key="6">
    <source>
        <dbReference type="EMBL" id="WOB25660.1"/>
    </source>
</evidence>
<dbReference type="PANTHER" id="PTHR38340:SF1">
    <property type="entry name" value="S-LAYER PROTEIN"/>
    <property type="match status" value="1"/>
</dbReference>
<evidence type="ECO:0000259" key="5">
    <source>
        <dbReference type="Pfam" id="PF06594"/>
    </source>
</evidence>
<sequence>MLIDAVLAGLGAAGAAIAGVSVAPAIAVAGVVAAILNLSGADKWLWENYLKEKFRWVSERILTPDQWYALFDSIPGLSQDIPKNFEDARRFVPRRDPLFLDLDGDGIETVAATGSILFDHDGDGVRSGTGWVSADDGFLVFDRNKNGFIDNGSELFGVDTIRSDGSNASSGFSALADLDSDKNGIFDSRDGEFSNVRVWRDLNQDGVSQSAELFKLADLGVASIELVPTITEDLDLGNGNVVDNRGAYTRIDGTVGLAGDLQLAMNNYFRDFSGSLDKVEVSYEANRLPGVKGSGAVRDLKEAATLSTELLASIQALVPGTSRDAMKSSLDTILARWAATSTMQSSEEMLESVGGVRELYYRGVLPADIAAQSPEAIDNWIKQQHAELGPMIAILEKFNGSSLISYRYDQASTGGSTYTWGELSELDGTKKQVMNILLQPEQIEALKAAYTALKESVYAGLVMQTRLKGYLDKIDSRFLDGVLKFNYSQLDAMLELKRSSQLDEAFQDIVELHRYGGAFLKDSGWRFGEIIDAWIGEAVSSSSGMAAMAAANIKIVDGTFAGSGADDLVWGAAENDVITGDAGADLIGGGSGNDLLSGGKGNDQLFGGAGDDVLDGGDGNDVLVGGNGNDTLYGGDGGTDRLEGGAGDDALFVYSQSRDSVLAGGTGNDTLNGSWYSDTYVFNKGDGHDTVVETSYYTGAVDKVVFGEGIAAGDVRVLRQGADVVLDLGNGTDSVRLKGWLIGGNENDSASIEQLVFADGTIWTPATLRTMGLTTLGTDAADTLTGWNGNDVLLGGNGNDTLYGGDGGTDRLEGGAGDDALSVASGANNSVLAGGTGNDMLSGSWRSDTYLFNKGDGHDTVVETSYYTGAVDKVVFGEGIAAGDVRVLRQGLDVVLDLGNGTDSVRLKDWLSGGNENESTSIEQFVFSDGTVWTPATLRAMGLTTLGTDTADTLTGWNGNDLLLGGNGNDTLYGGDGGTDRLEGGAGDDALSVASGANNSVLAGGTGNDTLSGSWRSDTYLFNKGDGHDTVVETSYYTGAVDKVVFGEGIAAGDVRVLRQGLDVVLDLGNGTDSVRLKDWLSGGNENESTSIEQFVFSDGTVWTPATLRAMGLTTLGTDTADTLTGWNGNDLLLGGNGNDTLYGGDGGTDRLEGGAGDDALSVASGANNSVLAGGTGNDTLSGSWRSDTYLFNKGDGHDTVVETSYYTGAVDKVVFGEGIAAGDVRVLRQGLDVVLDLGNGTDSVRLKDWLSGGNENESTSIEQFVFADGTVWTPATLRAMGLTTVGTDAADTLTGWNGNDLLLGGDGNDTLSGGTGTDRLVGGAGDDVLSMNSQARDSVLIGGTGNDTLNGSWYSDTYLFNKGDGHDTVVETSTYSGAVDRIVFGEGIVASEVRVLRQGLDVVLDLGTGTDSVRLKDWLTSSGTENDSASIEQLVFADGTIWTPATLRAMGLTTLGTDAADTLTGRNGNDLLLGGDGNDTLSGGGGGTDRLEGGAGDDVLSVNSQSRDSVLIGGTGNDTLNGSWYSDTYVFNKGDGHDTVVETSTYSGAVDRVVFGEGIAAGDVRVLRQGADVVLDLGNGTDSVRLKDWLSGASENDSASIEQLVFADGTIWTPATLRAMGLTTVGTDAADTLTGWNGNDLLLGGDGNDTLSGGTGTDRLVGGAGDDVLSMNSQARDSVLVGGTGNDTLNGSWYSDTYVFNKGDGHDTVVETSTYSGAVDRVKFGSEINLSDTFFTRSGNNLFITLRDGDDRLAVAGWFGSESAQVEYLDFQDRSVAATEVSSLIDAMAVANASSESFVPAPNAQETKPMLASSAI</sequence>
<protein>
    <recommendedName>
        <fullName evidence="5">Haemolysin-type calcium binding-related domain-containing protein</fullName>
    </recommendedName>
</protein>
<proteinExistence type="predicted"/>
<evidence type="ECO:0000313" key="7">
    <source>
        <dbReference type="Proteomes" id="UP001304534"/>
    </source>
</evidence>
<gene>
    <name evidence="6" type="ORF">NYR99_18420</name>
</gene>
<keyword evidence="2" id="KW-0964">Secreted</keyword>
<organism evidence="6 7">
    <name type="scientific">Xanthomonas dyei</name>
    <dbReference type="NCBI Taxonomy" id="743699"/>
    <lineage>
        <taxon>Bacteria</taxon>
        <taxon>Pseudomonadati</taxon>
        <taxon>Pseudomonadota</taxon>
        <taxon>Gammaproteobacteria</taxon>
        <taxon>Lysobacterales</taxon>
        <taxon>Lysobacteraceae</taxon>
        <taxon>Xanthomonas</taxon>
    </lineage>
</organism>
<feature type="domain" description="Haemolysin-type calcium binding-related" evidence="5">
    <location>
        <begin position="1573"/>
        <end position="1617"/>
    </location>
</feature>
<evidence type="ECO:0000256" key="4">
    <source>
        <dbReference type="SAM" id="MobiDB-lite"/>
    </source>
</evidence>
<comment type="subcellular location">
    <subcellularLocation>
        <location evidence="1">Secreted</location>
    </subcellularLocation>
</comment>
<reference evidence="6 7" key="1">
    <citation type="submission" date="2022-08" db="EMBL/GenBank/DDBJ databases">
        <title>Whole genome sequencing-based tracing of a 2022 introduction and outbreak of Xanthomonas hortorum pv. pelargonii.</title>
        <authorList>
            <person name="Iruegas-Bocardo F."/>
            <person name="Weisberg A.K."/>
            <person name="Riutta E.R."/>
            <person name="Kilday K."/>
            <person name="Bonkowski J.C."/>
            <person name="Creswell T."/>
            <person name="Daughtrey M.L."/>
            <person name="Rane K."/>
            <person name="Grunwald N.J."/>
            <person name="Chang J.H."/>
            <person name="Putnam M.L."/>
        </authorList>
    </citation>
    <scope>NUCLEOTIDE SEQUENCE [LARGE SCALE GENOMIC DNA]</scope>
    <source>
        <strain evidence="6 7">22-325</strain>
    </source>
</reference>
<accession>A0ABZ0D602</accession>
<dbReference type="InterPro" id="IPR001343">
    <property type="entry name" value="Hemolysn_Ca-bd"/>
</dbReference>
<feature type="domain" description="Haemolysin-type calcium binding-related" evidence="5">
    <location>
        <begin position="1233"/>
        <end position="1277"/>
    </location>
</feature>
<dbReference type="InterPro" id="IPR018511">
    <property type="entry name" value="Hemolysin-typ_Ca-bd_CS"/>
</dbReference>
<keyword evidence="3" id="KW-0106">Calcium</keyword>
<dbReference type="InterPro" id="IPR011049">
    <property type="entry name" value="Serralysin-like_metalloprot_C"/>
</dbReference>
<feature type="domain" description="Haemolysin-type calcium binding-related" evidence="5">
    <location>
        <begin position="893"/>
        <end position="937"/>
    </location>
</feature>
<dbReference type="SUPFAM" id="SSF51120">
    <property type="entry name" value="beta-Roll"/>
    <property type="match status" value="7"/>
</dbReference>
<dbReference type="PROSITE" id="PS00330">
    <property type="entry name" value="HEMOLYSIN_CALCIUM"/>
    <property type="match status" value="7"/>
</dbReference>
<feature type="domain" description="Haemolysin-type calcium binding-related" evidence="5">
    <location>
        <begin position="1063"/>
        <end position="1107"/>
    </location>
</feature>
<dbReference type="PANTHER" id="PTHR38340">
    <property type="entry name" value="S-LAYER PROTEIN"/>
    <property type="match status" value="1"/>
</dbReference>
<evidence type="ECO:0000256" key="2">
    <source>
        <dbReference type="ARBA" id="ARBA00022525"/>
    </source>
</evidence>
<dbReference type="InterPro" id="IPR050557">
    <property type="entry name" value="RTX_toxin/Mannuronan_C5-epim"/>
</dbReference>
<dbReference type="InterPro" id="IPR010566">
    <property type="entry name" value="Haemolys_ca-bd"/>
</dbReference>
<keyword evidence="7" id="KW-1185">Reference proteome</keyword>
<feature type="region of interest" description="Disordered" evidence="4">
    <location>
        <begin position="1475"/>
        <end position="1496"/>
    </location>
</feature>
<dbReference type="Pfam" id="PF06594">
    <property type="entry name" value="HCBP_related"/>
    <property type="match status" value="6"/>
</dbReference>
<feature type="domain" description="Haemolysin-type calcium binding-related" evidence="5">
    <location>
        <begin position="1402"/>
        <end position="1447"/>
    </location>
</feature>